<evidence type="ECO:0000313" key="5">
    <source>
        <dbReference type="Proteomes" id="UP000824260"/>
    </source>
</evidence>
<dbReference type="Gene3D" id="3.40.1280.10">
    <property type="match status" value="1"/>
</dbReference>
<dbReference type="GO" id="GO:0032259">
    <property type="term" value="P:methylation"/>
    <property type="evidence" value="ECO:0007669"/>
    <property type="project" value="UniProtKB-KW"/>
</dbReference>
<dbReference type="CDD" id="cd18095">
    <property type="entry name" value="SpoU-like_rRNA-MTase"/>
    <property type="match status" value="1"/>
</dbReference>
<dbReference type="GO" id="GO:0003723">
    <property type="term" value="F:RNA binding"/>
    <property type="evidence" value="ECO:0007669"/>
    <property type="project" value="InterPro"/>
</dbReference>
<comment type="caution">
    <text evidence="4">The sequence shown here is derived from an EMBL/GenBank/DDBJ whole genome shotgun (WGS) entry which is preliminary data.</text>
</comment>
<reference evidence="4" key="1">
    <citation type="submission" date="2020-10" db="EMBL/GenBank/DDBJ databases">
        <authorList>
            <person name="Gilroy R."/>
        </authorList>
    </citation>
    <scope>NUCLEOTIDE SEQUENCE</scope>
    <source>
        <strain evidence="4">ChiSjej6B24-2974</strain>
    </source>
</reference>
<dbReference type="InterPro" id="IPR029026">
    <property type="entry name" value="tRNA_m1G_MTases_N"/>
</dbReference>
<feature type="domain" description="tRNA/rRNA methyltransferase SpoU type" evidence="3">
    <location>
        <begin position="68"/>
        <end position="208"/>
    </location>
</feature>
<accession>A0A9D0ZPQ2</accession>
<evidence type="ECO:0000256" key="1">
    <source>
        <dbReference type="ARBA" id="ARBA00022603"/>
    </source>
</evidence>
<organism evidence="4 5">
    <name type="scientific">Candidatus Pullichristensenella stercorigallinarum</name>
    <dbReference type="NCBI Taxonomy" id="2840909"/>
    <lineage>
        <taxon>Bacteria</taxon>
        <taxon>Bacillati</taxon>
        <taxon>Bacillota</taxon>
        <taxon>Clostridia</taxon>
        <taxon>Candidatus Pullichristensenella</taxon>
    </lineage>
</organism>
<dbReference type="GO" id="GO:0008173">
    <property type="term" value="F:RNA methyltransferase activity"/>
    <property type="evidence" value="ECO:0007669"/>
    <property type="project" value="InterPro"/>
</dbReference>
<dbReference type="AlphaFoldDB" id="A0A9D0ZPQ2"/>
<dbReference type="InterPro" id="IPR051259">
    <property type="entry name" value="rRNA_Methyltransferase"/>
</dbReference>
<dbReference type="Pfam" id="PF00588">
    <property type="entry name" value="SpoU_methylase"/>
    <property type="match status" value="1"/>
</dbReference>
<dbReference type="InterPro" id="IPR029028">
    <property type="entry name" value="Alpha/beta_knot_MTases"/>
</dbReference>
<protein>
    <submittedName>
        <fullName evidence="4">RNA methyltransferase</fullName>
    </submittedName>
</protein>
<proteinExistence type="predicted"/>
<dbReference type="Proteomes" id="UP000824260">
    <property type="component" value="Unassembled WGS sequence"/>
</dbReference>
<dbReference type="PANTHER" id="PTHR43191">
    <property type="entry name" value="RRNA METHYLTRANSFERASE 3"/>
    <property type="match status" value="1"/>
</dbReference>
<gene>
    <name evidence="4" type="ORF">IAA52_08815</name>
</gene>
<name>A0A9D0ZPQ2_9FIRM</name>
<dbReference type="EMBL" id="DVFZ01000086">
    <property type="protein sequence ID" value="HIQ83189.1"/>
    <property type="molecule type" value="Genomic_DNA"/>
</dbReference>
<reference evidence="4" key="2">
    <citation type="journal article" date="2021" name="PeerJ">
        <title>Extensive microbial diversity within the chicken gut microbiome revealed by metagenomics and culture.</title>
        <authorList>
            <person name="Gilroy R."/>
            <person name="Ravi A."/>
            <person name="Getino M."/>
            <person name="Pursley I."/>
            <person name="Horton D.L."/>
            <person name="Alikhan N.F."/>
            <person name="Baker D."/>
            <person name="Gharbi K."/>
            <person name="Hall N."/>
            <person name="Watson M."/>
            <person name="Adriaenssens E.M."/>
            <person name="Foster-Nyarko E."/>
            <person name="Jarju S."/>
            <person name="Secka A."/>
            <person name="Antonio M."/>
            <person name="Oren A."/>
            <person name="Chaudhuri R.R."/>
            <person name="La Ragione R."/>
            <person name="Hildebrand F."/>
            <person name="Pallen M.J."/>
        </authorList>
    </citation>
    <scope>NUCLEOTIDE SEQUENCE</scope>
    <source>
        <strain evidence="4">ChiSjej6B24-2974</strain>
    </source>
</reference>
<keyword evidence="1 4" id="KW-0489">Methyltransferase</keyword>
<dbReference type="InterPro" id="IPR001537">
    <property type="entry name" value="SpoU_MeTrfase"/>
</dbReference>
<dbReference type="GO" id="GO:0006396">
    <property type="term" value="P:RNA processing"/>
    <property type="evidence" value="ECO:0007669"/>
    <property type="project" value="InterPro"/>
</dbReference>
<keyword evidence="2" id="KW-0808">Transferase</keyword>
<dbReference type="PANTHER" id="PTHR43191:SF2">
    <property type="entry name" value="RRNA METHYLTRANSFERASE 3, MITOCHONDRIAL"/>
    <property type="match status" value="1"/>
</dbReference>
<evidence type="ECO:0000259" key="3">
    <source>
        <dbReference type="Pfam" id="PF00588"/>
    </source>
</evidence>
<sequence>MLKEALASGLAPRTLLTEEETPLAARFPEARLVTRGVLEAVCDTKTPQGMCAAFVLPATAGLENAPDILVALDGVQDPGNVGTIWRTADAAGFGGLLLGAGCADPYSPKVQRAAMGSGFRLPAIAAEPLAESLQTLRERGWKVFASALDGADFYARPEAGERFILVIGSEAHGISESVRAQADALVKLPMRGRAESLNAAVAAGIMMYEMMRGK</sequence>
<evidence type="ECO:0000256" key="2">
    <source>
        <dbReference type="ARBA" id="ARBA00022679"/>
    </source>
</evidence>
<dbReference type="SUPFAM" id="SSF75217">
    <property type="entry name" value="alpha/beta knot"/>
    <property type="match status" value="1"/>
</dbReference>
<evidence type="ECO:0000313" key="4">
    <source>
        <dbReference type="EMBL" id="HIQ83189.1"/>
    </source>
</evidence>